<feature type="signal peptide" evidence="1">
    <location>
        <begin position="1"/>
        <end position="22"/>
    </location>
</feature>
<reference evidence="4" key="1">
    <citation type="submission" date="2017-02" db="UniProtKB">
        <authorList>
            <consortium name="WormBaseParasite"/>
        </authorList>
    </citation>
    <scope>IDENTIFICATION</scope>
</reference>
<name>A0A0R3Q5K9_9BILA</name>
<keyword evidence="1" id="KW-0732">Signal</keyword>
<protein>
    <submittedName>
        <fullName evidence="4">Secreted protein</fullName>
    </submittedName>
</protein>
<organism evidence="4">
    <name type="scientific">Brugia timori</name>
    <dbReference type="NCBI Taxonomy" id="42155"/>
    <lineage>
        <taxon>Eukaryota</taxon>
        <taxon>Metazoa</taxon>
        <taxon>Ecdysozoa</taxon>
        <taxon>Nematoda</taxon>
        <taxon>Chromadorea</taxon>
        <taxon>Rhabditida</taxon>
        <taxon>Spirurina</taxon>
        <taxon>Spiruromorpha</taxon>
        <taxon>Filarioidea</taxon>
        <taxon>Onchocercidae</taxon>
        <taxon>Brugia</taxon>
    </lineage>
</organism>
<evidence type="ECO:0000256" key="1">
    <source>
        <dbReference type="SAM" id="SignalP"/>
    </source>
</evidence>
<keyword evidence="3" id="KW-1185">Reference proteome</keyword>
<evidence type="ECO:0000313" key="3">
    <source>
        <dbReference type="Proteomes" id="UP000280834"/>
    </source>
</evidence>
<gene>
    <name evidence="2" type="ORF">BTMF_LOCUS941</name>
</gene>
<dbReference type="Proteomes" id="UP000280834">
    <property type="component" value="Unassembled WGS sequence"/>
</dbReference>
<dbReference type="EMBL" id="UZAG01000616">
    <property type="protein sequence ID" value="VDO09023.1"/>
    <property type="molecule type" value="Genomic_DNA"/>
</dbReference>
<accession>A0A0R3Q5K9</accession>
<feature type="chain" id="PRO_5043130531" evidence="1">
    <location>
        <begin position="23"/>
        <end position="46"/>
    </location>
</feature>
<sequence>MRTISVIMLVLFLSLLFSITSQNQFSYLYDREKGSWKLTSSILLSR</sequence>
<dbReference type="WBParaSite" id="BTMF_0000160401-mRNA-1">
    <property type="protein sequence ID" value="BTMF_0000160401-mRNA-1"/>
    <property type="gene ID" value="BTMF_0000160401"/>
</dbReference>
<evidence type="ECO:0000313" key="4">
    <source>
        <dbReference type="WBParaSite" id="BTMF_0000160401-mRNA-1"/>
    </source>
</evidence>
<dbReference type="AlphaFoldDB" id="A0A0R3Q5K9"/>
<reference evidence="2 3" key="2">
    <citation type="submission" date="2018-11" db="EMBL/GenBank/DDBJ databases">
        <authorList>
            <consortium name="Pathogen Informatics"/>
        </authorList>
    </citation>
    <scope>NUCLEOTIDE SEQUENCE [LARGE SCALE GENOMIC DNA]</scope>
</reference>
<proteinExistence type="predicted"/>
<evidence type="ECO:0000313" key="2">
    <source>
        <dbReference type="EMBL" id="VDO09023.1"/>
    </source>
</evidence>